<accession>A0ACA9T168</accession>
<feature type="non-terminal residue" evidence="1">
    <location>
        <position position="135"/>
    </location>
</feature>
<sequence>YARLRVHAFRVYLNGAGPIKEQVALLISHSDKFSDRDKKNQLYNFISESSERGFEYRIYNDYSPEFDIDQKYIDLDNIYYDEQDCNFTPTPFSQWTISLSPNDNGSYPDLSGLVSINIHLMVYCHCGVKKIQKGA</sequence>
<dbReference type="Proteomes" id="UP000789920">
    <property type="component" value="Unassembled WGS sequence"/>
</dbReference>
<name>A0ACA9T168_9GLOM</name>
<evidence type="ECO:0000313" key="1">
    <source>
        <dbReference type="EMBL" id="CAG8852151.1"/>
    </source>
</evidence>
<gene>
    <name evidence="1" type="ORF">RPERSI_LOCUS36928</name>
</gene>
<evidence type="ECO:0000313" key="2">
    <source>
        <dbReference type="Proteomes" id="UP000789920"/>
    </source>
</evidence>
<feature type="non-terminal residue" evidence="1">
    <location>
        <position position="1"/>
    </location>
</feature>
<proteinExistence type="predicted"/>
<protein>
    <submittedName>
        <fullName evidence="1">21681_t:CDS:1</fullName>
    </submittedName>
</protein>
<comment type="caution">
    <text evidence="1">The sequence shown here is derived from an EMBL/GenBank/DDBJ whole genome shotgun (WGS) entry which is preliminary data.</text>
</comment>
<keyword evidence="2" id="KW-1185">Reference proteome</keyword>
<organism evidence="1 2">
    <name type="scientific">Racocetra persica</name>
    <dbReference type="NCBI Taxonomy" id="160502"/>
    <lineage>
        <taxon>Eukaryota</taxon>
        <taxon>Fungi</taxon>
        <taxon>Fungi incertae sedis</taxon>
        <taxon>Mucoromycota</taxon>
        <taxon>Glomeromycotina</taxon>
        <taxon>Glomeromycetes</taxon>
        <taxon>Diversisporales</taxon>
        <taxon>Gigasporaceae</taxon>
        <taxon>Racocetra</taxon>
    </lineage>
</organism>
<reference evidence="1" key="1">
    <citation type="submission" date="2021-06" db="EMBL/GenBank/DDBJ databases">
        <authorList>
            <person name="Kallberg Y."/>
            <person name="Tangrot J."/>
            <person name="Rosling A."/>
        </authorList>
    </citation>
    <scope>NUCLEOTIDE SEQUENCE</scope>
    <source>
        <strain evidence="1">MA461A</strain>
    </source>
</reference>
<dbReference type="EMBL" id="CAJVQC010180302">
    <property type="protein sequence ID" value="CAG8852151.1"/>
    <property type="molecule type" value="Genomic_DNA"/>
</dbReference>